<keyword evidence="7" id="KW-1185">Reference proteome</keyword>
<proteinExistence type="predicted"/>
<dbReference type="Proteomes" id="UP000632138">
    <property type="component" value="Unassembled WGS sequence"/>
</dbReference>
<dbReference type="InterPro" id="IPR006116">
    <property type="entry name" value="NT_2-5OAS_ClassI-CCAase"/>
</dbReference>
<evidence type="ECO:0000256" key="4">
    <source>
        <dbReference type="ARBA" id="ARBA00023118"/>
    </source>
</evidence>
<dbReference type="CDD" id="cd05400">
    <property type="entry name" value="NT_2-5OAS_ClassI-CCAase"/>
    <property type="match status" value="1"/>
</dbReference>
<feature type="domain" description="cGAS/DncV-like nucleotidyltransferase C-terminal helical" evidence="5">
    <location>
        <begin position="181"/>
        <end position="295"/>
    </location>
</feature>
<keyword evidence="2" id="KW-0548">Nucleotidyltransferase</keyword>
<dbReference type="InterPro" id="IPR043519">
    <property type="entry name" value="NT_sf"/>
</dbReference>
<keyword evidence="4" id="KW-0051">Antiviral defense</keyword>
<evidence type="ECO:0000313" key="7">
    <source>
        <dbReference type="Proteomes" id="UP000632138"/>
    </source>
</evidence>
<reference evidence="6 7" key="1">
    <citation type="submission" date="2021-01" db="EMBL/GenBank/DDBJ databases">
        <title>Actinoplanes sp. nov. LDG1-06 isolated from lichen.</title>
        <authorList>
            <person name="Saeng-In P."/>
            <person name="Phongsopitanun W."/>
            <person name="Kanchanasin P."/>
            <person name="Yuki M."/>
            <person name="Kudo T."/>
            <person name="Ohkuma M."/>
            <person name="Tanasupawat S."/>
        </authorList>
    </citation>
    <scope>NUCLEOTIDE SEQUENCE [LARGE SCALE GENOMIC DNA]</scope>
    <source>
        <strain evidence="6 7">LDG1-06</strain>
    </source>
</reference>
<dbReference type="Pfam" id="PF26305">
    <property type="entry name" value="CD_NTase_C"/>
    <property type="match status" value="1"/>
</dbReference>
<name>A0ABS2AM93_9ACTN</name>
<evidence type="ECO:0000256" key="1">
    <source>
        <dbReference type="ARBA" id="ARBA00022679"/>
    </source>
</evidence>
<evidence type="ECO:0000313" key="6">
    <source>
        <dbReference type="EMBL" id="MBM2620951.1"/>
    </source>
</evidence>
<keyword evidence="1" id="KW-0808">Transferase</keyword>
<evidence type="ECO:0000259" key="5">
    <source>
        <dbReference type="Pfam" id="PF26305"/>
    </source>
</evidence>
<evidence type="ECO:0000256" key="2">
    <source>
        <dbReference type="ARBA" id="ARBA00022695"/>
    </source>
</evidence>
<sequence>MTTTDAERRNWTTPGTQDAAQNTYTSVKAALDRSTALRNLRWEVFLQGSYANATNTRGDSDVDVVVMLTSTMYPDVSRLLPADQDRQQRGRRAGTTSAGRFRTLVHQALIDYYGTDRVHPKNKCLRVDRTAGYVDADVVPTLQHRLYTSYPAYGQPTWIEGVAIDPLHGPRVVNYPKEHIKNGRDKNKRCSERYKPTVRQIKNLRKRAVATGLLADGIAPGYLLECMTYNVPDTYFLTDDSARLSAVLAWLNNLSIVDLTNTFKSGDEVHRLFVNDPGHHDAATASQILAALWRTL</sequence>
<protein>
    <submittedName>
        <fullName evidence="6">Nucleotidyltransferase</fullName>
    </submittedName>
</protein>
<dbReference type="InterPro" id="IPR058909">
    <property type="entry name" value="CD_NTase_C"/>
</dbReference>
<comment type="caution">
    <text evidence="6">The sequence shown here is derived from an EMBL/GenBank/DDBJ whole genome shotgun (WGS) entry which is preliminary data.</text>
</comment>
<accession>A0ABS2AM93</accession>
<keyword evidence="3" id="KW-0547">Nucleotide-binding</keyword>
<dbReference type="RefSeq" id="WP_203380938.1">
    <property type="nucleotide sequence ID" value="NZ_JAENHP010000017.1"/>
</dbReference>
<organism evidence="6 7">
    <name type="scientific">Paractinoplanes ovalisporus</name>
    <dbReference type="NCBI Taxonomy" id="2810368"/>
    <lineage>
        <taxon>Bacteria</taxon>
        <taxon>Bacillati</taxon>
        <taxon>Actinomycetota</taxon>
        <taxon>Actinomycetes</taxon>
        <taxon>Micromonosporales</taxon>
        <taxon>Micromonosporaceae</taxon>
        <taxon>Paractinoplanes</taxon>
    </lineage>
</organism>
<dbReference type="SUPFAM" id="SSF81301">
    <property type="entry name" value="Nucleotidyltransferase"/>
    <property type="match status" value="1"/>
</dbReference>
<dbReference type="EMBL" id="JAENHP010000017">
    <property type="protein sequence ID" value="MBM2620951.1"/>
    <property type="molecule type" value="Genomic_DNA"/>
</dbReference>
<evidence type="ECO:0000256" key="3">
    <source>
        <dbReference type="ARBA" id="ARBA00022741"/>
    </source>
</evidence>
<dbReference type="Gene3D" id="3.30.460.10">
    <property type="entry name" value="Beta Polymerase, domain 2"/>
    <property type="match status" value="1"/>
</dbReference>
<gene>
    <name evidence="6" type="ORF">JIG36_36175</name>
</gene>
<dbReference type="PROSITE" id="PS50152">
    <property type="entry name" value="25A_SYNTH_3"/>
    <property type="match status" value="1"/>
</dbReference>